<keyword evidence="2" id="KW-1185">Reference proteome</keyword>
<evidence type="ECO:0000313" key="1">
    <source>
        <dbReference type="EMBL" id="PNF38940.1"/>
    </source>
</evidence>
<comment type="caution">
    <text evidence="1">The sequence shown here is derived from an EMBL/GenBank/DDBJ whole genome shotgun (WGS) entry which is preliminary data.</text>
</comment>
<organism evidence="1 2">
    <name type="scientific">Cryptotermes secundus</name>
    <dbReference type="NCBI Taxonomy" id="105785"/>
    <lineage>
        <taxon>Eukaryota</taxon>
        <taxon>Metazoa</taxon>
        <taxon>Ecdysozoa</taxon>
        <taxon>Arthropoda</taxon>
        <taxon>Hexapoda</taxon>
        <taxon>Insecta</taxon>
        <taxon>Pterygota</taxon>
        <taxon>Neoptera</taxon>
        <taxon>Polyneoptera</taxon>
        <taxon>Dictyoptera</taxon>
        <taxon>Blattodea</taxon>
        <taxon>Blattoidea</taxon>
        <taxon>Termitoidae</taxon>
        <taxon>Kalotermitidae</taxon>
        <taxon>Cryptotermitinae</taxon>
        <taxon>Cryptotermes</taxon>
    </lineage>
</organism>
<accession>A0A2J7RDN7</accession>
<dbReference type="AlphaFoldDB" id="A0A2J7RDN7"/>
<dbReference type="InParanoid" id="A0A2J7RDN7"/>
<proteinExistence type="predicted"/>
<dbReference type="EMBL" id="NEVH01005287">
    <property type="protein sequence ID" value="PNF38940.1"/>
    <property type="molecule type" value="Genomic_DNA"/>
</dbReference>
<evidence type="ECO:0000313" key="2">
    <source>
        <dbReference type="Proteomes" id="UP000235965"/>
    </source>
</evidence>
<sequence>MYQRLVAAGILPGGRADSHCEEQEEANSIKPVDFSQPETLKIGTYEIQATFGVEFPAEQVSEGQW</sequence>
<gene>
    <name evidence="1" type="ORF">B7P43_G07039</name>
</gene>
<reference evidence="1 2" key="1">
    <citation type="submission" date="2017-12" db="EMBL/GenBank/DDBJ databases">
        <title>Hemimetabolous genomes reveal molecular basis of termite eusociality.</title>
        <authorList>
            <person name="Harrison M.C."/>
            <person name="Jongepier E."/>
            <person name="Robertson H.M."/>
            <person name="Arning N."/>
            <person name="Bitard-Feildel T."/>
            <person name="Chao H."/>
            <person name="Childers C.P."/>
            <person name="Dinh H."/>
            <person name="Doddapaneni H."/>
            <person name="Dugan S."/>
            <person name="Gowin J."/>
            <person name="Greiner C."/>
            <person name="Han Y."/>
            <person name="Hu H."/>
            <person name="Hughes D.S.T."/>
            <person name="Huylmans A.-K."/>
            <person name="Kemena C."/>
            <person name="Kremer L.P.M."/>
            <person name="Lee S.L."/>
            <person name="Lopez-Ezquerra A."/>
            <person name="Mallet L."/>
            <person name="Monroy-Kuhn J.M."/>
            <person name="Moser A."/>
            <person name="Murali S.C."/>
            <person name="Muzny D.M."/>
            <person name="Otani S."/>
            <person name="Piulachs M.-D."/>
            <person name="Poelchau M."/>
            <person name="Qu J."/>
            <person name="Schaub F."/>
            <person name="Wada-Katsumata A."/>
            <person name="Worley K.C."/>
            <person name="Xie Q."/>
            <person name="Ylla G."/>
            <person name="Poulsen M."/>
            <person name="Gibbs R.A."/>
            <person name="Schal C."/>
            <person name="Richards S."/>
            <person name="Belles X."/>
            <person name="Korb J."/>
            <person name="Bornberg-Bauer E."/>
        </authorList>
    </citation>
    <scope>NUCLEOTIDE SEQUENCE [LARGE SCALE GENOMIC DNA]</scope>
    <source>
        <tissue evidence="1">Whole body</tissue>
    </source>
</reference>
<dbReference type="Proteomes" id="UP000235965">
    <property type="component" value="Unassembled WGS sequence"/>
</dbReference>
<protein>
    <submittedName>
        <fullName evidence="1">Uncharacterized protein</fullName>
    </submittedName>
</protein>
<name>A0A2J7RDN7_9NEOP</name>